<reference evidence="3 4" key="1">
    <citation type="journal article" date="2020" name="ISME J.">
        <title>Comparative genomics reveals insights into cyanobacterial evolution and habitat adaptation.</title>
        <authorList>
            <person name="Chen M.Y."/>
            <person name="Teng W.K."/>
            <person name="Zhao L."/>
            <person name="Hu C.X."/>
            <person name="Zhou Y.K."/>
            <person name="Han B.P."/>
            <person name="Song L.R."/>
            <person name="Shu W.S."/>
        </authorList>
    </citation>
    <scope>NUCLEOTIDE SEQUENCE [LARGE SCALE GENOMIC DNA]</scope>
    <source>
        <strain evidence="3 4">FACHB-3921</strain>
    </source>
</reference>
<evidence type="ECO:0000313" key="4">
    <source>
        <dbReference type="Proteomes" id="UP000621307"/>
    </source>
</evidence>
<proteinExistence type="predicted"/>
<accession>A0ABR8BPJ0</accession>
<feature type="region of interest" description="Disordered" evidence="2">
    <location>
        <begin position="463"/>
        <end position="485"/>
    </location>
</feature>
<feature type="compositionally biased region" description="Polar residues" evidence="2">
    <location>
        <begin position="463"/>
        <end position="473"/>
    </location>
</feature>
<dbReference type="EMBL" id="JACJQL010000143">
    <property type="protein sequence ID" value="MBD2255861.1"/>
    <property type="molecule type" value="Genomic_DNA"/>
</dbReference>
<evidence type="ECO:0000256" key="2">
    <source>
        <dbReference type="SAM" id="MobiDB-lite"/>
    </source>
</evidence>
<dbReference type="NCBIfam" id="NF042913">
    <property type="entry name" value="CyRepA1"/>
    <property type="match status" value="1"/>
</dbReference>
<dbReference type="PANTHER" id="PTHR34985:SF1">
    <property type="entry name" value="SLR0554 PROTEIN"/>
    <property type="match status" value="1"/>
</dbReference>
<comment type="caution">
    <text evidence="3">The sequence shown here is derived from an EMBL/GenBank/DDBJ whole genome shotgun (WGS) entry which is preliminary data.</text>
</comment>
<dbReference type="PANTHER" id="PTHR34985">
    <property type="entry name" value="SLR0554 PROTEIN"/>
    <property type="match status" value="1"/>
</dbReference>
<protein>
    <submittedName>
        <fullName evidence="3">Uncharacterized protein</fullName>
    </submittedName>
</protein>
<gene>
    <name evidence="3" type="ORF">H6G14_32360</name>
</gene>
<keyword evidence="4" id="KW-1185">Reference proteome</keyword>
<sequence length="555" mass="62915">MSICCSAQKAKSKWGTQALEQRFKQKFPHLRILRIDSHSVLDPKHHAFECIAHLNEILTQYDLVIASPSLETGVSIDIRGHFDSVWGIFQGVQPVDSVRQMLARLRETVDRHIWVSRYGMGTVGNGSTSMGGLLRSQDIATQANIALLSASDNDDYSFIDQNFQPESLQTWGKRGAVINVEMRRYQEFVLKGLAADGYTIIDADDFDPDETKEVVNEVKAASKELYSGECLGISQAEEVSDAELKKLQEKRVKTKEERHQQRKAELSRRYEVEVTPDLVEKDDDGWYPQLRLHYYLTLGREFLTKRDSRRAKAQAEVGENAIWKPDFNKGQMLSSVLLLEKLNLLEFLKTGVRLRGSDAEMQQLKRVALENRYLIKTCLNVTISEKLTPIAIAQKLLGKIDLRLSYVGRLGSRSHRESVYKFVASDDGRDVIFKRWFGRDEQSNCESVSVTKNIDITTPVVDTTPLSNLPTNQHEGHSLGDGGEDNPVDSWWGQVKSYATLAMSRVTHGVDAVKQFLSTLNSDERWGVMMAIDEQEPQVFEQLVEAVPDWVTWMG</sequence>
<feature type="coiled-coil region" evidence="1">
    <location>
        <begin position="237"/>
        <end position="264"/>
    </location>
</feature>
<keyword evidence="1" id="KW-0175">Coiled coil</keyword>
<organism evidence="3 4">
    <name type="scientific">Nostoc parmelioides FACHB-3921</name>
    <dbReference type="NCBI Taxonomy" id="2692909"/>
    <lineage>
        <taxon>Bacteria</taxon>
        <taxon>Bacillati</taxon>
        <taxon>Cyanobacteriota</taxon>
        <taxon>Cyanophyceae</taxon>
        <taxon>Nostocales</taxon>
        <taxon>Nostocaceae</taxon>
        <taxon>Nostoc</taxon>
    </lineage>
</organism>
<dbReference type="Proteomes" id="UP000621307">
    <property type="component" value="Unassembled WGS sequence"/>
</dbReference>
<evidence type="ECO:0000313" key="3">
    <source>
        <dbReference type="EMBL" id="MBD2255861.1"/>
    </source>
</evidence>
<name>A0ABR8BPJ0_9NOSO</name>
<dbReference type="InterPro" id="IPR049996">
    <property type="entry name" value="Slr7037-like"/>
</dbReference>
<evidence type="ECO:0000256" key="1">
    <source>
        <dbReference type="SAM" id="Coils"/>
    </source>
</evidence>